<dbReference type="SUPFAM" id="SSF46785">
    <property type="entry name" value="Winged helix' DNA-binding domain"/>
    <property type="match status" value="1"/>
</dbReference>
<dbReference type="InterPro" id="IPR018122">
    <property type="entry name" value="TF_fork_head_CS_1"/>
</dbReference>
<evidence type="ECO:0000256" key="3">
    <source>
        <dbReference type="ARBA" id="ARBA00023242"/>
    </source>
</evidence>
<name>A0ABD2PLQ7_9PLAT</name>
<sequence length="396" mass="43319">QGGRRGEKPPLSYIALIAMAIKASPSKRCTLNEIYQFLTNKYAFFRGSYTGWKNSVRHNLSLNEVFIKIPKGIGRPGKGHYWTIDPQAEELFQEGTTRRRPRGFRRKCPSSGPQGQVQNMLSQSPNGRNLYSYSLMLNDLHNSATTPNTSNVLGDFSQSFAHHLEGNSAGHASPLYPNSQNPLSSVENLATGMFLRSSPSYNSGVGSHFPEMPATTQTASLYNLLSNSLTSTSPFANQTANQMQSCNSTFSYLSGKEHGSNFCQDASSNWKYGGRFGSPADFMSSMASTLLNSDFGMKQEGHDNSSYDASSQNLASSSSPDCPASPSPQREPSSSTDTGFSQVSSFLPGRMTSELYPEASARSNPMSENPCQTYQSNRTANLIDLSLEMKHPFRNS</sequence>
<dbReference type="PRINTS" id="PR00053">
    <property type="entry name" value="FORKHEAD"/>
</dbReference>
<feature type="compositionally biased region" description="Polar residues" evidence="5">
    <location>
        <begin position="111"/>
        <end position="123"/>
    </location>
</feature>
<dbReference type="InterPro" id="IPR036388">
    <property type="entry name" value="WH-like_DNA-bd_sf"/>
</dbReference>
<dbReference type="Proteomes" id="UP001626550">
    <property type="component" value="Unassembled WGS sequence"/>
</dbReference>
<reference evidence="7 8" key="1">
    <citation type="submission" date="2024-11" db="EMBL/GenBank/DDBJ databases">
        <title>Adaptive evolution of stress response genes in parasites aligns with host niche diversity.</title>
        <authorList>
            <person name="Hahn C."/>
            <person name="Resl P."/>
        </authorList>
    </citation>
    <scope>NUCLEOTIDE SEQUENCE [LARGE SCALE GENOMIC DNA]</scope>
    <source>
        <strain evidence="7">EGGRZ-B1_66</strain>
        <tissue evidence="7">Body</tissue>
    </source>
</reference>
<feature type="domain" description="Fork-head" evidence="6">
    <location>
        <begin position="8"/>
        <end position="102"/>
    </location>
</feature>
<comment type="subcellular location">
    <subcellularLocation>
        <location evidence="1 4">Nucleus</location>
    </subcellularLocation>
</comment>
<evidence type="ECO:0000313" key="7">
    <source>
        <dbReference type="EMBL" id="KAL3307346.1"/>
    </source>
</evidence>
<dbReference type="InterPro" id="IPR051770">
    <property type="entry name" value="Forkhead_box_regulator"/>
</dbReference>
<dbReference type="EMBL" id="JBJKFK010007584">
    <property type="protein sequence ID" value="KAL3307346.1"/>
    <property type="molecule type" value="Genomic_DNA"/>
</dbReference>
<feature type="compositionally biased region" description="Polar residues" evidence="5">
    <location>
        <begin position="361"/>
        <end position="377"/>
    </location>
</feature>
<dbReference type="InterPro" id="IPR036390">
    <property type="entry name" value="WH_DNA-bd_sf"/>
</dbReference>
<dbReference type="InterPro" id="IPR030456">
    <property type="entry name" value="TF_fork_head_CS_2"/>
</dbReference>
<protein>
    <submittedName>
        <fullName evidence="7">Forkhead box protein F1</fullName>
    </submittedName>
</protein>
<dbReference type="PANTHER" id="PTHR46262:SF2">
    <property type="entry name" value="FORKHEAD BOX PROTEIN BINIOU"/>
    <property type="match status" value="1"/>
</dbReference>
<feature type="compositionally biased region" description="Low complexity" evidence="5">
    <location>
        <begin position="306"/>
        <end position="328"/>
    </location>
</feature>
<dbReference type="Pfam" id="PF00250">
    <property type="entry name" value="Forkhead"/>
    <property type="match status" value="1"/>
</dbReference>
<dbReference type="InterPro" id="IPR001766">
    <property type="entry name" value="Fork_head_dom"/>
</dbReference>
<evidence type="ECO:0000256" key="2">
    <source>
        <dbReference type="ARBA" id="ARBA00023125"/>
    </source>
</evidence>
<proteinExistence type="predicted"/>
<feature type="region of interest" description="Disordered" evidence="5">
    <location>
        <begin position="295"/>
        <end position="377"/>
    </location>
</feature>
<feature type="non-terminal residue" evidence="7">
    <location>
        <position position="396"/>
    </location>
</feature>
<comment type="caution">
    <text evidence="7">The sequence shown here is derived from an EMBL/GenBank/DDBJ whole genome shotgun (WGS) entry which is preliminary data.</text>
</comment>
<feature type="compositionally biased region" description="Basic residues" evidence="5">
    <location>
        <begin position="98"/>
        <end position="108"/>
    </location>
</feature>
<evidence type="ECO:0000313" key="8">
    <source>
        <dbReference type="Proteomes" id="UP001626550"/>
    </source>
</evidence>
<dbReference type="SMART" id="SM00339">
    <property type="entry name" value="FH"/>
    <property type="match status" value="1"/>
</dbReference>
<dbReference type="PROSITE" id="PS00658">
    <property type="entry name" value="FORK_HEAD_2"/>
    <property type="match status" value="1"/>
</dbReference>
<dbReference type="PROSITE" id="PS00657">
    <property type="entry name" value="FORK_HEAD_1"/>
    <property type="match status" value="1"/>
</dbReference>
<dbReference type="CDD" id="cd20020">
    <property type="entry name" value="FH_FOXF"/>
    <property type="match status" value="1"/>
</dbReference>
<dbReference type="AlphaFoldDB" id="A0ABD2PLQ7"/>
<feature type="DNA-binding region" description="Fork-head" evidence="4">
    <location>
        <begin position="8"/>
        <end position="102"/>
    </location>
</feature>
<evidence type="ECO:0000256" key="5">
    <source>
        <dbReference type="SAM" id="MobiDB-lite"/>
    </source>
</evidence>
<dbReference type="GO" id="GO:0003677">
    <property type="term" value="F:DNA binding"/>
    <property type="evidence" value="ECO:0007669"/>
    <property type="project" value="UniProtKB-UniRule"/>
</dbReference>
<organism evidence="7 8">
    <name type="scientific">Cichlidogyrus casuarinus</name>
    <dbReference type="NCBI Taxonomy" id="1844966"/>
    <lineage>
        <taxon>Eukaryota</taxon>
        <taxon>Metazoa</taxon>
        <taxon>Spiralia</taxon>
        <taxon>Lophotrochozoa</taxon>
        <taxon>Platyhelminthes</taxon>
        <taxon>Monogenea</taxon>
        <taxon>Monopisthocotylea</taxon>
        <taxon>Dactylogyridea</taxon>
        <taxon>Ancyrocephalidae</taxon>
        <taxon>Cichlidogyrus</taxon>
    </lineage>
</organism>
<feature type="compositionally biased region" description="Polar residues" evidence="5">
    <location>
        <begin position="330"/>
        <end position="345"/>
    </location>
</feature>
<dbReference type="Gene3D" id="1.10.10.10">
    <property type="entry name" value="Winged helix-like DNA-binding domain superfamily/Winged helix DNA-binding domain"/>
    <property type="match status" value="1"/>
</dbReference>
<evidence type="ECO:0000259" key="6">
    <source>
        <dbReference type="PROSITE" id="PS50039"/>
    </source>
</evidence>
<dbReference type="PANTHER" id="PTHR46262">
    <property type="entry name" value="FORKHEAD BOX PROTEIN BINIOU"/>
    <property type="match status" value="1"/>
</dbReference>
<dbReference type="PROSITE" id="PS50039">
    <property type="entry name" value="FORK_HEAD_3"/>
    <property type="match status" value="1"/>
</dbReference>
<feature type="non-terminal residue" evidence="7">
    <location>
        <position position="1"/>
    </location>
</feature>
<dbReference type="GO" id="GO:0005634">
    <property type="term" value="C:nucleus"/>
    <property type="evidence" value="ECO:0007669"/>
    <property type="project" value="UniProtKB-SubCell"/>
</dbReference>
<keyword evidence="2 4" id="KW-0238">DNA-binding</keyword>
<gene>
    <name evidence="7" type="primary">FOXF1_2</name>
    <name evidence="7" type="ORF">Ciccas_014144</name>
</gene>
<dbReference type="FunFam" id="1.10.10.10:FF:000071">
    <property type="entry name" value="Forkhead box F1"/>
    <property type="match status" value="1"/>
</dbReference>
<evidence type="ECO:0000256" key="1">
    <source>
        <dbReference type="ARBA" id="ARBA00004123"/>
    </source>
</evidence>
<evidence type="ECO:0000256" key="4">
    <source>
        <dbReference type="PROSITE-ProRule" id="PRU00089"/>
    </source>
</evidence>
<accession>A0ABD2PLQ7</accession>
<keyword evidence="8" id="KW-1185">Reference proteome</keyword>
<keyword evidence="3 4" id="KW-0539">Nucleus</keyword>
<feature type="region of interest" description="Disordered" evidence="5">
    <location>
        <begin position="93"/>
        <end position="123"/>
    </location>
</feature>